<dbReference type="AlphaFoldDB" id="A0A327P732"/>
<dbReference type="EMBL" id="QLLK01000010">
    <property type="protein sequence ID" value="RAI86732.1"/>
    <property type="molecule type" value="Genomic_DNA"/>
</dbReference>
<accession>A0A327P732</accession>
<organism evidence="1 2">
    <name type="scientific">Algoriphagus yeomjeoni</name>
    <dbReference type="NCBI Taxonomy" id="291403"/>
    <lineage>
        <taxon>Bacteria</taxon>
        <taxon>Pseudomonadati</taxon>
        <taxon>Bacteroidota</taxon>
        <taxon>Cytophagia</taxon>
        <taxon>Cytophagales</taxon>
        <taxon>Cyclobacteriaceae</taxon>
        <taxon>Algoriphagus</taxon>
    </lineage>
</organism>
<keyword evidence="2" id="KW-1185">Reference proteome</keyword>
<dbReference type="OrthoDB" id="1453359at2"/>
<evidence type="ECO:0000313" key="1">
    <source>
        <dbReference type="EMBL" id="RAI86732.1"/>
    </source>
</evidence>
<dbReference type="Proteomes" id="UP000249610">
    <property type="component" value="Unassembled WGS sequence"/>
</dbReference>
<proteinExistence type="predicted"/>
<reference evidence="1 2" key="1">
    <citation type="submission" date="2018-06" db="EMBL/GenBank/DDBJ databases">
        <title>Genomic Encyclopedia of Archaeal and Bacterial Type Strains, Phase II (KMG-II): from individual species to whole genera.</title>
        <authorList>
            <person name="Goeker M."/>
        </authorList>
    </citation>
    <scope>NUCLEOTIDE SEQUENCE [LARGE SCALE GENOMIC DNA]</scope>
    <source>
        <strain evidence="1 2">DSM 23446</strain>
    </source>
</reference>
<name>A0A327P732_9BACT</name>
<dbReference type="RefSeq" id="WP_111612620.1">
    <property type="nucleotide sequence ID" value="NZ_QLLK01000010.1"/>
</dbReference>
<protein>
    <submittedName>
        <fullName evidence="1">Uncharacterized protein</fullName>
    </submittedName>
</protein>
<gene>
    <name evidence="1" type="ORF">LV83_03289</name>
</gene>
<comment type="caution">
    <text evidence="1">The sequence shown here is derived from an EMBL/GenBank/DDBJ whole genome shotgun (WGS) entry which is preliminary data.</text>
</comment>
<sequence>MSRTFAQIEKDGYDTLTEEEISNFKSTLLLFHNAVHHKWPKEWGEASDVLLRDYGWHIRLWMHPNDLIPFIKLGDDEVDKYFVRKLRWAALRIQWQAGKRFPHRRKMINSAFNAHWQGNYLASIPLFLTLSEGLFRELTGEDLFSKKPKSKMAGVVKRRQELKVVPMMTHIIDAVSNGDIIGLRFSNDEYLRYPNVLSRNKILHGADYAYGTKVNAYKAISQFEFVTESVHMALTGKE</sequence>
<evidence type="ECO:0000313" key="2">
    <source>
        <dbReference type="Proteomes" id="UP000249610"/>
    </source>
</evidence>